<protein>
    <submittedName>
        <fullName evidence="8">Chromodomain-helicase-DNA-binding protein 7-like</fullName>
    </submittedName>
</protein>
<dbReference type="Gene3D" id="3.40.5.120">
    <property type="match status" value="2"/>
</dbReference>
<evidence type="ECO:0000256" key="2">
    <source>
        <dbReference type="ARBA" id="ARBA00023015"/>
    </source>
</evidence>
<dbReference type="InterPro" id="IPR006576">
    <property type="entry name" value="BRK_domain"/>
</dbReference>
<evidence type="ECO:0000256" key="3">
    <source>
        <dbReference type="ARBA" id="ARBA00023163"/>
    </source>
</evidence>
<feature type="domain" description="BRK" evidence="6">
    <location>
        <begin position="13"/>
        <end position="57"/>
    </location>
</feature>
<dbReference type="Pfam" id="PF07533">
    <property type="entry name" value="BRK"/>
    <property type="match status" value="2"/>
</dbReference>
<dbReference type="SMART" id="SM00592">
    <property type="entry name" value="BRK"/>
    <property type="match status" value="2"/>
</dbReference>
<accession>A0ABM0MQW8</accession>
<organism evidence="7 8">
    <name type="scientific">Saccoglossus kowalevskii</name>
    <name type="common">Acorn worm</name>
    <dbReference type="NCBI Taxonomy" id="10224"/>
    <lineage>
        <taxon>Eukaryota</taxon>
        <taxon>Metazoa</taxon>
        <taxon>Hemichordata</taxon>
        <taxon>Enteropneusta</taxon>
        <taxon>Harrimaniidae</taxon>
        <taxon>Saccoglossus</taxon>
    </lineage>
</organism>
<keyword evidence="4" id="KW-0539">Nucleus</keyword>
<feature type="compositionally biased region" description="Acidic residues" evidence="5">
    <location>
        <begin position="386"/>
        <end position="395"/>
    </location>
</feature>
<evidence type="ECO:0000313" key="8">
    <source>
        <dbReference type="RefSeq" id="XP_006822409.1"/>
    </source>
</evidence>
<gene>
    <name evidence="8" type="primary">LOC100378835</name>
</gene>
<dbReference type="InterPro" id="IPR037259">
    <property type="entry name" value="BRK_sf"/>
</dbReference>
<dbReference type="PANTHER" id="PTHR46850">
    <property type="entry name" value="CHROMODOMAIN-HELICASE-DNA-BINDING PROTEIN 9"/>
    <property type="match status" value="1"/>
</dbReference>
<evidence type="ECO:0000259" key="6">
    <source>
        <dbReference type="SMART" id="SM00592"/>
    </source>
</evidence>
<evidence type="ECO:0000256" key="4">
    <source>
        <dbReference type="ARBA" id="ARBA00023242"/>
    </source>
</evidence>
<proteinExistence type="predicted"/>
<feature type="compositionally biased region" description="Low complexity" evidence="5">
    <location>
        <begin position="253"/>
        <end position="264"/>
    </location>
</feature>
<feature type="compositionally biased region" description="Acidic residues" evidence="5">
    <location>
        <begin position="238"/>
        <end position="247"/>
    </location>
</feature>
<feature type="compositionally biased region" description="Acidic residues" evidence="5">
    <location>
        <begin position="357"/>
        <end position="377"/>
    </location>
</feature>
<dbReference type="GeneID" id="100378835"/>
<evidence type="ECO:0000256" key="5">
    <source>
        <dbReference type="SAM" id="MobiDB-lite"/>
    </source>
</evidence>
<feature type="region of interest" description="Disordered" evidence="5">
    <location>
        <begin position="337"/>
        <end position="395"/>
    </location>
</feature>
<dbReference type="SUPFAM" id="SSF160481">
    <property type="entry name" value="BRK domain-like"/>
    <property type="match status" value="2"/>
</dbReference>
<evidence type="ECO:0000313" key="7">
    <source>
        <dbReference type="Proteomes" id="UP000694865"/>
    </source>
</evidence>
<feature type="domain" description="BRK" evidence="6">
    <location>
        <begin position="91"/>
        <end position="135"/>
    </location>
</feature>
<evidence type="ECO:0000256" key="1">
    <source>
        <dbReference type="ARBA" id="ARBA00004123"/>
    </source>
</evidence>
<keyword evidence="2" id="KW-0805">Transcription regulation</keyword>
<keyword evidence="7" id="KW-1185">Reference proteome</keyword>
<name>A0ABM0MQW8_SACKO</name>
<dbReference type="RefSeq" id="XP_006822409.1">
    <property type="nucleotide sequence ID" value="XM_006822346.1"/>
</dbReference>
<comment type="subcellular location">
    <subcellularLocation>
        <location evidence="1">Nucleus</location>
    </subcellularLocation>
</comment>
<sequence>MDESGRWSPSRLNDDDHVPVINKSEGLRLSGLAAPLKKDLNRWLEDHPAYSVDYPTQPISVSHGVDGDDKKLKKKRKRQINPSKLDINKITGDEKVAVINRHNGRKIPGNKAPSLSVLSDWLERNPEYDVPTDWAAIVMHKGYLSAKLSNRIQPAVNKGGTLIQPATFLSSGDSSLSLPALSGFPSGFLPGGKFPLGPGFPNLGVTPFGINPLLGLAGFGALPSFQIPNVKDPSLRDVDDDEEDDKSDDDKLSGNSQAAGSAAATSTSKTMPYLFPSQSGLFYSPFITPPGFLNPATLASAGTINGVTTSNSVDILSYNSKVMKDPKVVAQKPLIKPTSAGISGGDHDSDLGANIEDIPDNELVDDEDDDDNDDNDNAGDSFKFDDDFDEANEAL</sequence>
<dbReference type="PANTHER" id="PTHR46850:SF1">
    <property type="entry name" value="CHROMODOMAIN-HELICASE-DNA-BINDING PROTEIN 9"/>
    <property type="match status" value="1"/>
</dbReference>
<keyword evidence="3" id="KW-0804">Transcription</keyword>
<feature type="region of interest" description="Disordered" evidence="5">
    <location>
        <begin position="55"/>
        <end position="78"/>
    </location>
</feature>
<feature type="region of interest" description="Disordered" evidence="5">
    <location>
        <begin position="230"/>
        <end position="264"/>
    </location>
</feature>
<dbReference type="InterPro" id="IPR051493">
    <property type="entry name" value="CHD"/>
</dbReference>
<dbReference type="Proteomes" id="UP000694865">
    <property type="component" value="Unplaced"/>
</dbReference>
<reference evidence="8" key="1">
    <citation type="submission" date="2025-08" db="UniProtKB">
        <authorList>
            <consortium name="RefSeq"/>
        </authorList>
    </citation>
    <scope>IDENTIFICATION</scope>
    <source>
        <tissue evidence="8">Testes</tissue>
    </source>
</reference>